<keyword evidence="1" id="KW-0548">Nucleotidyltransferase</keyword>
<dbReference type="PANTHER" id="PTHR21485">
    <property type="entry name" value="HAD SUPERFAMILY MEMBERS CMAS AND KDSC"/>
    <property type="match status" value="1"/>
</dbReference>
<keyword evidence="2" id="KW-1185">Reference proteome</keyword>
<dbReference type="EMBL" id="CACSIO010000061">
    <property type="protein sequence ID" value="CAA0125112.1"/>
    <property type="molecule type" value="Genomic_DNA"/>
</dbReference>
<accession>A0A5S9QXY8</accession>
<organism evidence="1 2">
    <name type="scientific">BD1-7 clade bacterium</name>
    <dbReference type="NCBI Taxonomy" id="2029982"/>
    <lineage>
        <taxon>Bacteria</taxon>
        <taxon>Pseudomonadati</taxon>
        <taxon>Pseudomonadota</taxon>
        <taxon>Gammaproteobacteria</taxon>
        <taxon>Cellvibrionales</taxon>
        <taxon>Spongiibacteraceae</taxon>
        <taxon>BD1-7 clade</taxon>
    </lineage>
</organism>
<dbReference type="PANTHER" id="PTHR21485:SF6">
    <property type="entry name" value="N-ACYLNEURAMINATE CYTIDYLYLTRANSFERASE-RELATED"/>
    <property type="match status" value="1"/>
</dbReference>
<gene>
    <name evidence="1" type="primary">neuA</name>
    <name evidence="1" type="ORF">OPDIPICF_03355</name>
</gene>
<sequence length="226" mass="25427">MTKVIALMPLKANSTRVKGKNFRKLGNKPLFRWMLDKLLSMPEIDEVVINTDAIEELRREGLPKSDKLIVRQREKSICGDEVSMNRVIENDLAHTDADLYIMTHTTNPFLSVSTINAALNTLKSSPDKDSLFTVNKLQTRLYDAQATPVNHDLNNLIPTQDLAPLFEENSCLYIFTKQAFQTTKARIGKNPMMHATSAIESVDIDEPQDWDLAAIIAQADSLEVNV</sequence>
<keyword evidence="1" id="KW-0808">Transferase</keyword>
<dbReference type="EC" id="2.7.7.43" evidence="1"/>
<proteinExistence type="predicted"/>
<dbReference type="Gene3D" id="3.90.550.10">
    <property type="entry name" value="Spore Coat Polysaccharide Biosynthesis Protein SpsA, Chain A"/>
    <property type="match status" value="1"/>
</dbReference>
<dbReference type="GO" id="GO:0008781">
    <property type="term" value="F:N-acylneuraminate cytidylyltransferase activity"/>
    <property type="evidence" value="ECO:0007669"/>
    <property type="project" value="UniProtKB-EC"/>
</dbReference>
<dbReference type="InterPro" id="IPR003329">
    <property type="entry name" value="Cytidylyl_trans"/>
</dbReference>
<dbReference type="Pfam" id="PF02348">
    <property type="entry name" value="CTP_transf_3"/>
    <property type="match status" value="1"/>
</dbReference>
<reference evidence="1 2" key="1">
    <citation type="submission" date="2019-11" db="EMBL/GenBank/DDBJ databases">
        <authorList>
            <person name="Holert J."/>
        </authorList>
    </citation>
    <scope>NUCLEOTIDE SEQUENCE [LARGE SCALE GENOMIC DNA]</scope>
    <source>
        <strain evidence="1">SB11_3</strain>
    </source>
</reference>
<protein>
    <submittedName>
        <fullName evidence="1">N-acylneuraminate cytidylyltransferase</fullName>
        <ecNumber evidence="1">2.7.7.43</ecNumber>
    </submittedName>
</protein>
<dbReference type="CDD" id="cd02513">
    <property type="entry name" value="CMP-NeuAc_Synthase"/>
    <property type="match status" value="1"/>
</dbReference>
<evidence type="ECO:0000313" key="1">
    <source>
        <dbReference type="EMBL" id="CAA0125112.1"/>
    </source>
</evidence>
<dbReference type="AlphaFoldDB" id="A0A5S9QXY8"/>
<dbReference type="Proteomes" id="UP000441399">
    <property type="component" value="Unassembled WGS sequence"/>
</dbReference>
<dbReference type="InterPro" id="IPR029044">
    <property type="entry name" value="Nucleotide-diphossugar_trans"/>
</dbReference>
<dbReference type="InterPro" id="IPR050793">
    <property type="entry name" value="CMP-NeuNAc_synthase"/>
</dbReference>
<dbReference type="OrthoDB" id="9805604at2"/>
<name>A0A5S9QXY8_9GAMM</name>
<dbReference type="SUPFAM" id="SSF53448">
    <property type="entry name" value="Nucleotide-diphospho-sugar transferases"/>
    <property type="match status" value="1"/>
</dbReference>
<evidence type="ECO:0000313" key="2">
    <source>
        <dbReference type="Proteomes" id="UP000441399"/>
    </source>
</evidence>